<organism evidence="1">
    <name type="scientific">Desulfomonile tiedjei</name>
    <dbReference type="NCBI Taxonomy" id="2358"/>
    <lineage>
        <taxon>Bacteria</taxon>
        <taxon>Pseudomonadati</taxon>
        <taxon>Thermodesulfobacteriota</taxon>
        <taxon>Desulfomonilia</taxon>
        <taxon>Desulfomonilales</taxon>
        <taxon>Desulfomonilaceae</taxon>
        <taxon>Desulfomonile</taxon>
    </lineage>
</organism>
<sequence length="576" mass="65470">MNSFGLVVRDDQTFLSKVVNLGMEQGTFTRDRADEIIRISVAMANKYVLDKEIDFRSEDELAKVQETILQLIGIGLHIKSQGNIEEGVNLLMETSPVALFRLAYTRIEKLRTRWRQLLLNHRIEILVSPEEFECLSDITCQRLAELSIFNETELYTIRSTTLGDELFSTLETLEYYEAELARYEFILKLKDILPFKLLNRSPHVRAENLSEIDSIREALCNTLVISSYLNARDPVSLTMQEVRDFLERLEEMDVSDMLPEELEDAVLDVIQELGEGLEEKEVSLLTREILRSFEKLLDAITSEWDPANPPSETFLFKRWGRMVILSDAPDQLERILSASGALDEFDFEVLVSELLTRPDSEAPAILDRIPWEKVSPQQVVRLFHESERLQILCAPKIQFGSFTPADLIELLEGLDPRVIALMQPALAQALPTMQFSLDELASVVEILQANDMGLLKAINPPEDYDVKRITREFREGGAKVRKALFYAGMGTDFFPDLFIEAWSTDPSFVKKLIKHIPASEIGQVLFEACGRCAPEIIHKGEKGQSTLSFPSEALNAFYRSLPAKKKKAALHFFGVS</sequence>
<dbReference type="EMBL" id="DTGT01000402">
    <property type="protein sequence ID" value="HGH62080.1"/>
    <property type="molecule type" value="Genomic_DNA"/>
</dbReference>
<name>A0A7C4ATF4_9BACT</name>
<protein>
    <submittedName>
        <fullName evidence="1">Uncharacterized protein</fullName>
    </submittedName>
</protein>
<evidence type="ECO:0000313" key="1">
    <source>
        <dbReference type="EMBL" id="HGH62080.1"/>
    </source>
</evidence>
<dbReference type="AlphaFoldDB" id="A0A7C4ATF4"/>
<reference evidence="1" key="1">
    <citation type="journal article" date="2020" name="mSystems">
        <title>Genome- and Community-Level Interaction Insights into Carbon Utilization and Element Cycling Functions of Hydrothermarchaeota in Hydrothermal Sediment.</title>
        <authorList>
            <person name="Zhou Z."/>
            <person name="Liu Y."/>
            <person name="Xu W."/>
            <person name="Pan J."/>
            <person name="Luo Z.H."/>
            <person name="Li M."/>
        </authorList>
    </citation>
    <scope>NUCLEOTIDE SEQUENCE [LARGE SCALE GENOMIC DNA]</scope>
    <source>
        <strain evidence="1">SpSt-769</strain>
    </source>
</reference>
<gene>
    <name evidence="1" type="ORF">ENV54_12375</name>
</gene>
<dbReference type="InterPro" id="IPR045750">
    <property type="entry name" value="DUF6178"/>
</dbReference>
<accession>A0A7C4ATF4</accession>
<comment type="caution">
    <text evidence="1">The sequence shown here is derived from an EMBL/GenBank/DDBJ whole genome shotgun (WGS) entry which is preliminary data.</text>
</comment>
<dbReference type="Pfam" id="PF19676">
    <property type="entry name" value="DUF6178"/>
    <property type="match status" value="1"/>
</dbReference>
<proteinExistence type="predicted"/>